<feature type="binding site" evidence="7">
    <location>
        <position position="21"/>
    </location>
    <ligand>
        <name>Mg(2+)</name>
        <dbReference type="ChEBI" id="CHEBI:18420"/>
    </ligand>
</feature>
<accession>A0A9E5JPA6</accession>
<dbReference type="RefSeq" id="WP_167180607.1">
    <property type="nucleotide sequence ID" value="NZ_JAAONZ010000001.1"/>
</dbReference>
<name>A0A9E5JPA6_9GAMM</name>
<evidence type="ECO:0000313" key="9">
    <source>
        <dbReference type="Proteomes" id="UP000787472"/>
    </source>
</evidence>
<feature type="binding site" evidence="7">
    <location>
        <position position="139"/>
    </location>
    <ligand>
        <name>substrate</name>
    </ligand>
</feature>
<dbReference type="AlphaFoldDB" id="A0A9E5JPA6"/>
<dbReference type="CDD" id="cd00464">
    <property type="entry name" value="SK"/>
    <property type="match status" value="1"/>
</dbReference>
<proteinExistence type="inferred from homology"/>
<dbReference type="GO" id="GO:0009423">
    <property type="term" value="P:chorismate biosynthetic process"/>
    <property type="evidence" value="ECO:0007669"/>
    <property type="project" value="UniProtKB-UniRule"/>
</dbReference>
<dbReference type="GO" id="GO:0000287">
    <property type="term" value="F:magnesium ion binding"/>
    <property type="evidence" value="ECO:0007669"/>
    <property type="project" value="UniProtKB-UniRule"/>
</dbReference>
<comment type="caution">
    <text evidence="8">The sequence shown here is derived from an EMBL/GenBank/DDBJ whole genome shotgun (WGS) entry which is preliminary data.</text>
</comment>
<comment type="function">
    <text evidence="7">Catalyzes the specific phosphorylation of the 3-hydroxyl group of shikimic acid using ATP as a cosubstrate.</text>
</comment>
<feature type="binding site" evidence="7">
    <location>
        <position position="127"/>
    </location>
    <ligand>
        <name>ATP</name>
        <dbReference type="ChEBI" id="CHEBI:30616"/>
    </ligand>
</feature>
<feature type="binding site" evidence="7">
    <location>
        <position position="39"/>
    </location>
    <ligand>
        <name>substrate</name>
    </ligand>
</feature>
<dbReference type="GO" id="GO:0008652">
    <property type="term" value="P:amino acid biosynthetic process"/>
    <property type="evidence" value="ECO:0007669"/>
    <property type="project" value="UniProtKB-KW"/>
</dbReference>
<comment type="similarity">
    <text evidence="7">Belongs to the shikimate kinase family.</text>
</comment>
<comment type="pathway">
    <text evidence="7">Metabolic intermediate biosynthesis; chorismate biosynthesis; chorismate from D-erythrose 4-phosphate and phosphoenolpyruvate: step 5/7.</text>
</comment>
<protein>
    <recommendedName>
        <fullName evidence="7">Shikimate kinase</fullName>
        <shortName evidence="7">SK</shortName>
        <ecNumber evidence="7">2.7.1.71</ecNumber>
    </recommendedName>
</protein>
<keyword evidence="6 7" id="KW-0057">Aromatic amino acid biosynthesis</keyword>
<comment type="cofactor">
    <cofactor evidence="7">
        <name>Mg(2+)</name>
        <dbReference type="ChEBI" id="CHEBI:18420"/>
    </cofactor>
    <text evidence="7">Binds 1 Mg(2+) ion per subunit.</text>
</comment>
<dbReference type="Pfam" id="PF01202">
    <property type="entry name" value="SKI"/>
    <property type="match status" value="1"/>
</dbReference>
<evidence type="ECO:0000256" key="4">
    <source>
        <dbReference type="ARBA" id="ARBA00022777"/>
    </source>
</evidence>
<dbReference type="InterPro" id="IPR000623">
    <property type="entry name" value="Shikimate_kinase/TSH1"/>
</dbReference>
<sequence length="174" mass="19139">MSGENSNGSIILVGMPGAGKSTLGVMLAKALAKDFVDTDLLIQLRSHATLQQVLDEQGYLALRQLEEDTLLSCDFDNHIVATGGSAVYSAKGMDHLKTYGPVVYLDVALDELRRRIHDYDSRGIAKRPGQSFESLFEERRQLYRQYADITVNCAGLSQEDAMAAVIEQLPASMR</sequence>
<keyword evidence="1 7" id="KW-0028">Amino-acid biosynthesis</keyword>
<dbReference type="InterPro" id="IPR031322">
    <property type="entry name" value="Shikimate/glucono_kinase"/>
</dbReference>
<keyword evidence="4 7" id="KW-0418">Kinase</keyword>
<dbReference type="InterPro" id="IPR027417">
    <property type="entry name" value="P-loop_NTPase"/>
</dbReference>
<feature type="binding site" evidence="7">
    <location>
        <begin position="17"/>
        <end position="22"/>
    </location>
    <ligand>
        <name>ATP</name>
        <dbReference type="ChEBI" id="CHEBI:30616"/>
    </ligand>
</feature>
<keyword evidence="9" id="KW-1185">Reference proteome</keyword>
<keyword evidence="7" id="KW-0479">Metal-binding</keyword>
<evidence type="ECO:0000313" key="8">
    <source>
        <dbReference type="EMBL" id="NHO64004.1"/>
    </source>
</evidence>
<evidence type="ECO:0000256" key="2">
    <source>
        <dbReference type="ARBA" id="ARBA00022679"/>
    </source>
</evidence>
<dbReference type="Proteomes" id="UP000787472">
    <property type="component" value="Unassembled WGS sequence"/>
</dbReference>
<reference evidence="8" key="1">
    <citation type="submission" date="2020-03" db="EMBL/GenBank/DDBJ databases">
        <authorList>
            <person name="Guo F."/>
        </authorList>
    </citation>
    <scope>NUCLEOTIDE SEQUENCE</scope>
    <source>
        <strain evidence="8">JCM 30134</strain>
    </source>
</reference>
<dbReference type="HAMAP" id="MF_00109">
    <property type="entry name" value="Shikimate_kinase"/>
    <property type="match status" value="1"/>
</dbReference>
<comment type="subcellular location">
    <subcellularLocation>
        <location evidence="7">Cytoplasm</location>
    </subcellularLocation>
</comment>
<keyword evidence="3 7" id="KW-0547">Nucleotide-binding</keyword>
<keyword evidence="7" id="KW-0963">Cytoplasm</keyword>
<feature type="binding site" evidence="7">
    <location>
        <position position="84"/>
    </location>
    <ligand>
        <name>substrate</name>
    </ligand>
</feature>
<comment type="subunit">
    <text evidence="7">Monomer.</text>
</comment>
<evidence type="ECO:0000256" key="3">
    <source>
        <dbReference type="ARBA" id="ARBA00022741"/>
    </source>
</evidence>
<dbReference type="EC" id="2.7.1.71" evidence="7"/>
<keyword evidence="5 7" id="KW-0067">ATP-binding</keyword>
<keyword evidence="7" id="KW-0460">Magnesium</keyword>
<dbReference type="PRINTS" id="PR01100">
    <property type="entry name" value="SHIKIMTKNASE"/>
</dbReference>
<dbReference type="EMBL" id="JAAONZ010000001">
    <property type="protein sequence ID" value="NHO64004.1"/>
    <property type="molecule type" value="Genomic_DNA"/>
</dbReference>
<dbReference type="PANTHER" id="PTHR21087:SF16">
    <property type="entry name" value="SHIKIMATE KINASE 1, CHLOROPLASTIC"/>
    <property type="match status" value="1"/>
</dbReference>
<dbReference type="GO" id="GO:0009073">
    <property type="term" value="P:aromatic amino acid family biosynthetic process"/>
    <property type="evidence" value="ECO:0007669"/>
    <property type="project" value="UniProtKB-KW"/>
</dbReference>
<evidence type="ECO:0000256" key="6">
    <source>
        <dbReference type="ARBA" id="ARBA00023141"/>
    </source>
</evidence>
<comment type="catalytic activity">
    <reaction evidence="7">
        <text>shikimate + ATP = 3-phosphoshikimate + ADP + H(+)</text>
        <dbReference type="Rhea" id="RHEA:13121"/>
        <dbReference type="ChEBI" id="CHEBI:15378"/>
        <dbReference type="ChEBI" id="CHEBI:30616"/>
        <dbReference type="ChEBI" id="CHEBI:36208"/>
        <dbReference type="ChEBI" id="CHEBI:145989"/>
        <dbReference type="ChEBI" id="CHEBI:456216"/>
        <dbReference type="EC" id="2.7.1.71"/>
    </reaction>
</comment>
<evidence type="ECO:0000256" key="7">
    <source>
        <dbReference type="HAMAP-Rule" id="MF_00109"/>
    </source>
</evidence>
<feature type="binding site" evidence="7">
    <location>
        <position position="63"/>
    </location>
    <ligand>
        <name>substrate</name>
    </ligand>
</feature>
<dbReference type="PANTHER" id="PTHR21087">
    <property type="entry name" value="SHIKIMATE KINASE"/>
    <property type="match status" value="1"/>
</dbReference>
<gene>
    <name evidence="7" type="primary">aroK</name>
    <name evidence="8" type="ORF">G8770_00400</name>
</gene>
<organism evidence="8 9">
    <name type="scientific">Pseudomaricurvus hydrocarbonicus</name>
    <dbReference type="NCBI Taxonomy" id="1470433"/>
    <lineage>
        <taxon>Bacteria</taxon>
        <taxon>Pseudomonadati</taxon>
        <taxon>Pseudomonadota</taxon>
        <taxon>Gammaproteobacteria</taxon>
        <taxon>Cellvibrionales</taxon>
        <taxon>Cellvibrionaceae</taxon>
        <taxon>Pseudomaricurvus</taxon>
    </lineage>
</organism>
<dbReference type="SUPFAM" id="SSF52540">
    <property type="entry name" value="P-loop containing nucleoside triphosphate hydrolases"/>
    <property type="match status" value="1"/>
</dbReference>
<comment type="caution">
    <text evidence="7">Lacks conserved residue(s) required for the propagation of feature annotation.</text>
</comment>
<dbReference type="Gene3D" id="3.40.50.300">
    <property type="entry name" value="P-loop containing nucleotide triphosphate hydrolases"/>
    <property type="match status" value="1"/>
</dbReference>
<evidence type="ECO:0000256" key="1">
    <source>
        <dbReference type="ARBA" id="ARBA00022605"/>
    </source>
</evidence>
<evidence type="ECO:0000256" key="5">
    <source>
        <dbReference type="ARBA" id="ARBA00022840"/>
    </source>
</evidence>
<keyword evidence="2 7" id="KW-0808">Transferase</keyword>
<dbReference type="GO" id="GO:0005524">
    <property type="term" value="F:ATP binding"/>
    <property type="evidence" value="ECO:0007669"/>
    <property type="project" value="UniProtKB-UniRule"/>
</dbReference>
<dbReference type="GO" id="GO:0005829">
    <property type="term" value="C:cytosol"/>
    <property type="evidence" value="ECO:0007669"/>
    <property type="project" value="TreeGrafter"/>
</dbReference>
<dbReference type="GO" id="GO:0004765">
    <property type="term" value="F:shikimate kinase activity"/>
    <property type="evidence" value="ECO:0007669"/>
    <property type="project" value="UniProtKB-UniRule"/>
</dbReference>